<comment type="caution">
    <text evidence="2">The sequence shown here is derived from an EMBL/GenBank/DDBJ whole genome shotgun (WGS) entry which is preliminary data.</text>
</comment>
<gene>
    <name evidence="2" type="ORF">SBRY_11331</name>
</gene>
<accession>A0A9W4E4S2</accession>
<feature type="compositionally biased region" description="Basic and acidic residues" evidence="1">
    <location>
        <begin position="13"/>
        <end position="35"/>
    </location>
</feature>
<keyword evidence="3" id="KW-1185">Reference proteome</keyword>
<evidence type="ECO:0000313" key="2">
    <source>
        <dbReference type="EMBL" id="CAG7610167.1"/>
    </source>
</evidence>
<dbReference type="AlphaFoldDB" id="A0A9W4E4S2"/>
<sequence length="85" mass="9116">MGEPHPPHARGAGVDREQGADRERSLQRGRQEGRVLLRLTSTGRAADPRRPAAMAVDRRVGGRSALPGERAEEPANGPRSRGEAS</sequence>
<organism evidence="2 3">
    <name type="scientific">Actinacidiphila bryophytorum</name>
    <dbReference type="NCBI Taxonomy" id="1436133"/>
    <lineage>
        <taxon>Bacteria</taxon>
        <taxon>Bacillati</taxon>
        <taxon>Actinomycetota</taxon>
        <taxon>Actinomycetes</taxon>
        <taxon>Kitasatosporales</taxon>
        <taxon>Streptomycetaceae</taxon>
        <taxon>Actinacidiphila</taxon>
    </lineage>
</organism>
<feature type="compositionally biased region" description="Basic and acidic residues" evidence="1">
    <location>
        <begin position="46"/>
        <end position="60"/>
    </location>
</feature>
<proteinExistence type="predicted"/>
<reference evidence="2" key="1">
    <citation type="submission" date="2021-06" db="EMBL/GenBank/DDBJ databases">
        <authorList>
            <person name="Arsene-Ploetze F."/>
        </authorList>
    </citation>
    <scope>NUCLEOTIDE SEQUENCE</scope>
    <source>
        <strain evidence="2">SBRY1</strain>
    </source>
</reference>
<dbReference type="Proteomes" id="UP001153328">
    <property type="component" value="Unassembled WGS sequence"/>
</dbReference>
<dbReference type="EMBL" id="CAJVAX010000001">
    <property type="protein sequence ID" value="CAG7610167.1"/>
    <property type="molecule type" value="Genomic_DNA"/>
</dbReference>
<protein>
    <submittedName>
        <fullName evidence="2">Uncharacterized protein</fullName>
    </submittedName>
</protein>
<evidence type="ECO:0000256" key="1">
    <source>
        <dbReference type="SAM" id="MobiDB-lite"/>
    </source>
</evidence>
<evidence type="ECO:0000313" key="3">
    <source>
        <dbReference type="Proteomes" id="UP001153328"/>
    </source>
</evidence>
<name>A0A9W4E4S2_9ACTN</name>
<feature type="region of interest" description="Disordered" evidence="1">
    <location>
        <begin position="1"/>
        <end position="85"/>
    </location>
</feature>